<gene>
    <name evidence="9" type="ORF">E0L32_007073</name>
</gene>
<feature type="compositionally biased region" description="Basic and acidic residues" evidence="6">
    <location>
        <begin position="557"/>
        <end position="567"/>
    </location>
</feature>
<dbReference type="FunCoup" id="A0A507AXG2">
    <property type="interactions" value="58"/>
</dbReference>
<feature type="transmembrane region" description="Helical" evidence="7">
    <location>
        <begin position="213"/>
        <end position="236"/>
    </location>
</feature>
<reference evidence="9 10" key="1">
    <citation type="submission" date="2019-06" db="EMBL/GenBank/DDBJ databases">
        <title>Draft genome sequence of the filamentous fungus Phialemoniopsis curvata isolated from diesel fuel.</title>
        <authorList>
            <person name="Varaljay V.A."/>
            <person name="Lyon W.J."/>
            <person name="Crouch A.L."/>
            <person name="Drake C.E."/>
            <person name="Hollomon J.M."/>
            <person name="Nadeau L.J."/>
            <person name="Nunn H.S."/>
            <person name="Stevenson B.S."/>
            <person name="Bojanowski C.L."/>
            <person name="Crookes-Goodson W.J."/>
        </authorList>
    </citation>
    <scope>NUCLEOTIDE SEQUENCE [LARGE SCALE GENOMIC DNA]</scope>
    <source>
        <strain evidence="9 10">D216</strain>
    </source>
</reference>
<dbReference type="CDD" id="cd17502">
    <property type="entry name" value="MFS_Azr1_MDR_like"/>
    <property type="match status" value="1"/>
</dbReference>
<evidence type="ECO:0000313" key="10">
    <source>
        <dbReference type="Proteomes" id="UP000319257"/>
    </source>
</evidence>
<dbReference type="FunFam" id="1.20.1250.20:FF:000196">
    <property type="entry name" value="MFS toxin efflux pump (AflT)"/>
    <property type="match status" value="1"/>
</dbReference>
<evidence type="ECO:0000256" key="2">
    <source>
        <dbReference type="ARBA" id="ARBA00022448"/>
    </source>
</evidence>
<dbReference type="PANTHER" id="PTHR23501:SF153">
    <property type="entry name" value="AFLATOXIN EFFLUX PUMP, PUTATIVE-RELATED"/>
    <property type="match status" value="1"/>
</dbReference>
<feature type="compositionally biased region" description="Basic and acidic residues" evidence="6">
    <location>
        <begin position="578"/>
        <end position="590"/>
    </location>
</feature>
<dbReference type="InterPro" id="IPR036259">
    <property type="entry name" value="MFS_trans_sf"/>
</dbReference>
<feature type="transmembrane region" description="Helical" evidence="7">
    <location>
        <begin position="530"/>
        <end position="550"/>
    </location>
</feature>
<feature type="transmembrane region" description="Helical" evidence="7">
    <location>
        <begin position="123"/>
        <end position="144"/>
    </location>
</feature>
<feature type="transmembrane region" description="Helical" evidence="7">
    <location>
        <begin position="352"/>
        <end position="374"/>
    </location>
</feature>
<feature type="transmembrane region" description="Helical" evidence="7">
    <location>
        <begin position="98"/>
        <end position="116"/>
    </location>
</feature>
<feature type="transmembrane region" description="Helical" evidence="7">
    <location>
        <begin position="150"/>
        <end position="176"/>
    </location>
</feature>
<feature type="transmembrane region" description="Helical" evidence="7">
    <location>
        <begin position="288"/>
        <end position="309"/>
    </location>
</feature>
<accession>A0A507AXG2</accession>
<feature type="transmembrane region" description="Helical" evidence="7">
    <location>
        <begin position="325"/>
        <end position="346"/>
    </location>
</feature>
<evidence type="ECO:0000256" key="4">
    <source>
        <dbReference type="ARBA" id="ARBA00022989"/>
    </source>
</evidence>
<feature type="transmembrane region" description="Helical" evidence="7">
    <location>
        <begin position="60"/>
        <end position="86"/>
    </location>
</feature>
<comment type="caution">
    <text evidence="9">The sequence shown here is derived from an EMBL/GenBank/DDBJ whole genome shotgun (WGS) entry which is preliminary data.</text>
</comment>
<dbReference type="SUPFAM" id="SSF103473">
    <property type="entry name" value="MFS general substrate transporter"/>
    <property type="match status" value="1"/>
</dbReference>
<evidence type="ECO:0000256" key="1">
    <source>
        <dbReference type="ARBA" id="ARBA00004141"/>
    </source>
</evidence>
<proteinExistence type="predicted"/>
<dbReference type="EMBL" id="SKBQ01000042">
    <property type="protein sequence ID" value="TPX12187.1"/>
    <property type="molecule type" value="Genomic_DNA"/>
</dbReference>
<evidence type="ECO:0000313" key="9">
    <source>
        <dbReference type="EMBL" id="TPX12187.1"/>
    </source>
</evidence>
<dbReference type="OrthoDB" id="10021397at2759"/>
<keyword evidence="3 7" id="KW-0812">Transmembrane</keyword>
<feature type="region of interest" description="Disordered" evidence="6">
    <location>
        <begin position="1"/>
        <end position="51"/>
    </location>
</feature>
<evidence type="ECO:0000259" key="8">
    <source>
        <dbReference type="PROSITE" id="PS50850"/>
    </source>
</evidence>
<keyword evidence="5 7" id="KW-0472">Membrane</keyword>
<dbReference type="InterPro" id="IPR020846">
    <property type="entry name" value="MFS_dom"/>
</dbReference>
<feature type="domain" description="Major facilitator superfamily (MFS) profile" evidence="8">
    <location>
        <begin position="63"/>
        <end position="556"/>
    </location>
</feature>
<name>A0A507AXG2_9PEZI</name>
<dbReference type="GeneID" id="41974520"/>
<sequence>MLFKKSKAIARTPGSITESKATTETDPQTANGAPGKEDTQTAPLARKESSGDVYPSGVKLFVLLTSVYVSMFLVALDRLIITTAIPRITDDFHSVTDIGWYGSAFLLTSSSFQLLFGKVYKFFSVKVTLLATIVLFEIGSAISGAAPNSIAFIIGRAISGLGAAGILSGLMMTIVYSVPLHKRPLYQGMMGGVFGIASVVGPLLGGVFTSKVTWRWCFYINLPLGGVAMVVIFFLLKIPERKETQIPLKAKLAQLDVYGTGLIVPGTICLLLALQWGGLTYAWSDGRIIALLVLAGVLIIGFIMVQILLPKTATIAPRIFKQRSILAGFFCTLCLGPHMMLFVYYLPVWFQAIQGLSAVDSGIHLLPLVLSMVAANIASGAAVRRIGYYTPFLIAGTCLASVGAGLLNTLSVTTPLARLAGYQVLYGLGLGLMTQAPNVAAQTVLPRPDVPIGTTLVFFTQTLAGAVFLSVGQNVLQGELLRRLPAALGGGGGSFDPKTIADSGATSLTDLPDAVRPAVLRAYNEALRQVFRMALVLTCLTILGALAMEWRSTRQEVEKKQAPREEEAVVAPATASTEEARVSDTRDSSIGEKQSTVDGHHPHQEEKSKESV</sequence>
<evidence type="ECO:0000256" key="6">
    <source>
        <dbReference type="SAM" id="MobiDB-lite"/>
    </source>
</evidence>
<feature type="transmembrane region" description="Helical" evidence="7">
    <location>
        <begin position="257"/>
        <end position="276"/>
    </location>
</feature>
<feature type="compositionally biased region" description="Basic and acidic residues" evidence="6">
    <location>
        <begin position="35"/>
        <end position="50"/>
    </location>
</feature>
<comment type="subcellular location">
    <subcellularLocation>
        <location evidence="1">Membrane</location>
        <topology evidence="1">Multi-pass membrane protein</topology>
    </subcellularLocation>
</comment>
<feature type="transmembrane region" description="Helical" evidence="7">
    <location>
        <begin position="386"/>
        <end position="407"/>
    </location>
</feature>
<dbReference type="GO" id="GO:0005886">
    <property type="term" value="C:plasma membrane"/>
    <property type="evidence" value="ECO:0007669"/>
    <property type="project" value="TreeGrafter"/>
</dbReference>
<dbReference type="PROSITE" id="PS50850">
    <property type="entry name" value="MFS"/>
    <property type="match status" value="1"/>
</dbReference>
<dbReference type="RefSeq" id="XP_030993898.1">
    <property type="nucleotide sequence ID" value="XM_031141776.1"/>
</dbReference>
<dbReference type="GO" id="GO:0022857">
    <property type="term" value="F:transmembrane transporter activity"/>
    <property type="evidence" value="ECO:0007669"/>
    <property type="project" value="InterPro"/>
</dbReference>
<evidence type="ECO:0000256" key="3">
    <source>
        <dbReference type="ARBA" id="ARBA00022692"/>
    </source>
</evidence>
<keyword evidence="2" id="KW-0813">Transport</keyword>
<feature type="transmembrane region" description="Helical" evidence="7">
    <location>
        <begin position="452"/>
        <end position="471"/>
    </location>
</feature>
<dbReference type="FunFam" id="1.20.1720.10:FF:000012">
    <property type="entry name" value="MFS toxin efflux pump (AflT)"/>
    <property type="match status" value="1"/>
</dbReference>
<keyword evidence="10" id="KW-1185">Reference proteome</keyword>
<feature type="transmembrane region" description="Helical" evidence="7">
    <location>
        <begin position="188"/>
        <end position="207"/>
    </location>
</feature>
<keyword evidence="4 7" id="KW-1133">Transmembrane helix</keyword>
<dbReference type="Pfam" id="PF07690">
    <property type="entry name" value="MFS_1"/>
    <property type="match status" value="1"/>
</dbReference>
<organism evidence="9 10">
    <name type="scientific">Thyridium curvatum</name>
    <dbReference type="NCBI Taxonomy" id="1093900"/>
    <lineage>
        <taxon>Eukaryota</taxon>
        <taxon>Fungi</taxon>
        <taxon>Dikarya</taxon>
        <taxon>Ascomycota</taxon>
        <taxon>Pezizomycotina</taxon>
        <taxon>Sordariomycetes</taxon>
        <taxon>Sordariomycetidae</taxon>
        <taxon>Thyridiales</taxon>
        <taxon>Thyridiaceae</taxon>
        <taxon>Thyridium</taxon>
    </lineage>
</organism>
<dbReference type="Gene3D" id="1.20.1250.20">
    <property type="entry name" value="MFS general substrate transporter like domains"/>
    <property type="match status" value="2"/>
</dbReference>
<evidence type="ECO:0000256" key="7">
    <source>
        <dbReference type="SAM" id="Phobius"/>
    </source>
</evidence>
<evidence type="ECO:0000256" key="5">
    <source>
        <dbReference type="ARBA" id="ARBA00023136"/>
    </source>
</evidence>
<dbReference type="InParanoid" id="A0A507AXG2"/>
<feature type="compositionally biased region" description="Polar residues" evidence="6">
    <location>
        <begin position="14"/>
        <end position="31"/>
    </location>
</feature>
<dbReference type="Proteomes" id="UP000319257">
    <property type="component" value="Unassembled WGS sequence"/>
</dbReference>
<feature type="region of interest" description="Disordered" evidence="6">
    <location>
        <begin position="557"/>
        <end position="612"/>
    </location>
</feature>
<dbReference type="InterPro" id="IPR011701">
    <property type="entry name" value="MFS"/>
</dbReference>
<protein>
    <recommendedName>
        <fullName evidence="8">Major facilitator superfamily (MFS) profile domain-containing protein</fullName>
    </recommendedName>
</protein>
<feature type="compositionally biased region" description="Basic and acidic residues" evidence="6">
    <location>
        <begin position="598"/>
        <end position="612"/>
    </location>
</feature>
<dbReference type="AlphaFoldDB" id="A0A507AXG2"/>
<dbReference type="PANTHER" id="PTHR23501">
    <property type="entry name" value="MAJOR FACILITATOR SUPERFAMILY"/>
    <property type="match status" value="1"/>
</dbReference>